<feature type="compositionally biased region" description="Pro residues" evidence="1">
    <location>
        <begin position="1"/>
        <end position="11"/>
    </location>
</feature>
<evidence type="ECO:0000313" key="2">
    <source>
        <dbReference type="EMBL" id="ART82287.1"/>
    </source>
</evidence>
<dbReference type="Proteomes" id="UP000243937">
    <property type="component" value="Chromosome"/>
</dbReference>
<evidence type="ECO:0000313" key="3">
    <source>
        <dbReference type="Proteomes" id="UP000243937"/>
    </source>
</evidence>
<dbReference type="OrthoDB" id="6091627at2"/>
<name>A0A1Y0D4Z3_9GAMM</name>
<dbReference type="KEGG" id="opf:CBP31_06310"/>
<proteinExistence type="predicted"/>
<evidence type="ECO:0000256" key="1">
    <source>
        <dbReference type="SAM" id="MobiDB-lite"/>
    </source>
</evidence>
<dbReference type="RefSeq" id="WP_087035552.1">
    <property type="nucleotide sequence ID" value="NZ_CP021377.1"/>
</dbReference>
<protein>
    <submittedName>
        <fullName evidence="2">Uncharacterized protein</fullName>
    </submittedName>
</protein>
<gene>
    <name evidence="2" type="ORF">CBP31_06310</name>
</gene>
<sequence>MDNPLIRPPSQPALMTMQGREHRQAKRQQRDAQTLRAAMAIFRKHLPGMMQIPPIDTDFDKAWPQIDTLLQQELKSEGAYRYAYSFICKQLEIGNRQGIWSVQVPDPYITLRRRRPSRTLRWQHSSHLIAEAEHHWFERLQEETDDPDVLFARLLLSMVLYGGLGRLALWPALAQALHQPRPLRGNNETCWLVLEPAPGRGQPSNLYVDDPDTNERLPHCEALYAPDPISLGLLRQFLKHTPRDWQPPTSPEQCLFLLKQELGINCSLTQLATGRQPSASLQYDYWQRLLRPALLTCNEHDFHRFTRFPKLTPRPVGKPVGRRSQPYLLTRLREVFQQDRARPKSKRTVIEELEVISNERLLLPEATLVNWLINHLAERDNAVSTAKRYFDAIAADWLVIHQEQQAWQQ</sequence>
<dbReference type="AlphaFoldDB" id="A0A1Y0D4Z3"/>
<reference evidence="2 3" key="1">
    <citation type="journal article" date="2014" name="Int. J. Syst. Evol. Microbiol.">
        <title>Oceanisphaera profunda sp. nov., a marine bacterium isolated from deep-sea sediment, and emended description of the genus Oceanisphaera.</title>
        <authorList>
            <person name="Xu Z."/>
            <person name="Zhang X.Y."/>
            <person name="Su H.N."/>
            <person name="Yu Z.C."/>
            <person name="Liu C."/>
            <person name="Li H."/>
            <person name="Chen X.L."/>
            <person name="Song X.Y."/>
            <person name="Xie B.B."/>
            <person name="Qin Q.L."/>
            <person name="Zhou B.C."/>
            <person name="Shi M."/>
            <person name="Huang Y."/>
            <person name="Zhang Y.Z."/>
        </authorList>
    </citation>
    <scope>NUCLEOTIDE SEQUENCE [LARGE SCALE GENOMIC DNA]</scope>
    <source>
        <strain evidence="2 3">SM1222</strain>
    </source>
</reference>
<accession>A0A1Y0D4Z3</accession>
<organism evidence="2 3">
    <name type="scientific">Oceanisphaera profunda</name>
    <dbReference type="NCBI Taxonomy" id="1416627"/>
    <lineage>
        <taxon>Bacteria</taxon>
        <taxon>Pseudomonadati</taxon>
        <taxon>Pseudomonadota</taxon>
        <taxon>Gammaproteobacteria</taxon>
        <taxon>Aeromonadales</taxon>
        <taxon>Aeromonadaceae</taxon>
        <taxon>Oceanisphaera</taxon>
    </lineage>
</organism>
<keyword evidence="3" id="KW-1185">Reference proteome</keyword>
<dbReference type="EMBL" id="CP021377">
    <property type="protein sequence ID" value="ART82287.1"/>
    <property type="molecule type" value="Genomic_DNA"/>
</dbReference>
<feature type="region of interest" description="Disordered" evidence="1">
    <location>
        <begin position="1"/>
        <end position="31"/>
    </location>
</feature>